<dbReference type="Proteomes" id="UP000564378">
    <property type="component" value="Unassembled WGS sequence"/>
</dbReference>
<protein>
    <submittedName>
        <fullName evidence="1">DUF1192 domain-containing protein</fullName>
    </submittedName>
</protein>
<name>A0A842I209_9SPHN</name>
<accession>A0A842I209</accession>
<dbReference type="AlphaFoldDB" id="A0A842I209"/>
<sequence length="65" mass="7449">MDLDELFAKTPEEPLTQLCKQDLDPLSVEELEARIEALEGEIVRVRKKLDGAVTHRKAADELFKR</sequence>
<reference evidence="1 2" key="1">
    <citation type="submission" date="2020-08" db="EMBL/GenBank/DDBJ databases">
        <title>Draft genome sequence of Parasphingopyxis sp. GrpM-11.</title>
        <authorList>
            <person name="Oh J."/>
            <person name="Roh D.-H."/>
        </authorList>
    </citation>
    <scope>NUCLEOTIDE SEQUENCE [LARGE SCALE GENOMIC DNA]</scope>
    <source>
        <strain evidence="1 2">GrpM-11</strain>
    </source>
</reference>
<evidence type="ECO:0000313" key="2">
    <source>
        <dbReference type="Proteomes" id="UP000564378"/>
    </source>
</evidence>
<dbReference type="RefSeq" id="WP_185801548.1">
    <property type="nucleotide sequence ID" value="NZ_JACJVJ010000002.1"/>
</dbReference>
<dbReference type="EMBL" id="JACJVJ010000002">
    <property type="protein sequence ID" value="MBC2778280.1"/>
    <property type="molecule type" value="Genomic_DNA"/>
</dbReference>
<gene>
    <name evidence="1" type="ORF">H6P80_11695</name>
</gene>
<dbReference type="Pfam" id="PF06698">
    <property type="entry name" value="DUF1192"/>
    <property type="match status" value="1"/>
</dbReference>
<dbReference type="InterPro" id="IPR009579">
    <property type="entry name" value="DUF1192"/>
</dbReference>
<comment type="caution">
    <text evidence="1">The sequence shown here is derived from an EMBL/GenBank/DDBJ whole genome shotgun (WGS) entry which is preliminary data.</text>
</comment>
<proteinExistence type="predicted"/>
<keyword evidence="2" id="KW-1185">Reference proteome</keyword>
<organism evidence="1 2">
    <name type="scientific">Parasphingopyxis marina</name>
    <dbReference type="NCBI Taxonomy" id="2761622"/>
    <lineage>
        <taxon>Bacteria</taxon>
        <taxon>Pseudomonadati</taxon>
        <taxon>Pseudomonadota</taxon>
        <taxon>Alphaproteobacteria</taxon>
        <taxon>Sphingomonadales</taxon>
        <taxon>Sphingomonadaceae</taxon>
        <taxon>Parasphingopyxis</taxon>
    </lineage>
</organism>
<evidence type="ECO:0000313" key="1">
    <source>
        <dbReference type="EMBL" id="MBC2778280.1"/>
    </source>
</evidence>